<organism evidence="1">
    <name type="scientific">marine sediment metagenome</name>
    <dbReference type="NCBI Taxonomy" id="412755"/>
    <lineage>
        <taxon>unclassified sequences</taxon>
        <taxon>metagenomes</taxon>
        <taxon>ecological metagenomes</taxon>
    </lineage>
</organism>
<reference evidence="1" key="1">
    <citation type="journal article" date="2014" name="Front. Microbiol.">
        <title>High frequency of phylogenetically diverse reductive dehalogenase-homologous genes in deep subseafloor sedimentary metagenomes.</title>
        <authorList>
            <person name="Kawai M."/>
            <person name="Futagami T."/>
            <person name="Toyoda A."/>
            <person name="Takaki Y."/>
            <person name="Nishi S."/>
            <person name="Hori S."/>
            <person name="Arai W."/>
            <person name="Tsubouchi T."/>
            <person name="Morono Y."/>
            <person name="Uchiyama I."/>
            <person name="Ito T."/>
            <person name="Fujiyama A."/>
            <person name="Inagaki F."/>
            <person name="Takami H."/>
        </authorList>
    </citation>
    <scope>NUCLEOTIDE SEQUENCE</scope>
    <source>
        <strain evidence="1">Expedition CK06-06</strain>
    </source>
</reference>
<accession>X0XRM0</accession>
<dbReference type="EMBL" id="BARS01050165">
    <property type="protein sequence ID" value="GAG45844.1"/>
    <property type="molecule type" value="Genomic_DNA"/>
</dbReference>
<name>X0XRM0_9ZZZZ</name>
<evidence type="ECO:0000313" key="1">
    <source>
        <dbReference type="EMBL" id="GAG45844.1"/>
    </source>
</evidence>
<proteinExistence type="predicted"/>
<protein>
    <submittedName>
        <fullName evidence="1">Uncharacterized protein</fullName>
    </submittedName>
</protein>
<feature type="non-terminal residue" evidence="1">
    <location>
        <position position="1"/>
    </location>
</feature>
<comment type="caution">
    <text evidence="1">The sequence shown here is derived from an EMBL/GenBank/DDBJ whole genome shotgun (WGS) entry which is preliminary data.</text>
</comment>
<gene>
    <name evidence="1" type="ORF">S01H1_74938</name>
</gene>
<sequence>WLETPMFKIVARALSDKGFGRHVEGKNSYWSNKIPVKQFTSKTAWKKPAGNFKFPSSV</sequence>
<dbReference type="AlphaFoldDB" id="X0XRM0"/>